<feature type="short sequence motif" description="GXGXXG" evidence="4">
    <location>
        <begin position="21"/>
        <end position="26"/>
    </location>
</feature>
<dbReference type="Proteomes" id="UP000433883">
    <property type="component" value="Unassembled WGS sequence"/>
</dbReference>
<feature type="short sequence motif" description="DGA/G" evidence="4">
    <location>
        <begin position="285"/>
        <end position="287"/>
    </location>
</feature>
<evidence type="ECO:0000256" key="2">
    <source>
        <dbReference type="ARBA" id="ARBA00022963"/>
    </source>
</evidence>
<dbReference type="EMBL" id="WNWQ01000760">
    <property type="protein sequence ID" value="KAE9963977.1"/>
    <property type="molecule type" value="Genomic_DNA"/>
</dbReference>
<dbReference type="GO" id="GO:0019369">
    <property type="term" value="P:arachidonate metabolic process"/>
    <property type="evidence" value="ECO:0007669"/>
    <property type="project" value="TreeGrafter"/>
</dbReference>
<name>A0A8H3U5L8_VENIN</name>
<proteinExistence type="predicted"/>
<keyword evidence="3 4" id="KW-0443">Lipid metabolism</keyword>
<dbReference type="GO" id="GO:0047499">
    <property type="term" value="F:calcium-independent phospholipase A2 activity"/>
    <property type="evidence" value="ECO:0007669"/>
    <property type="project" value="TreeGrafter"/>
</dbReference>
<dbReference type="GO" id="GO:0046486">
    <property type="term" value="P:glycerolipid metabolic process"/>
    <property type="evidence" value="ECO:0007669"/>
    <property type="project" value="UniProtKB-ARBA"/>
</dbReference>
<reference evidence="6 7" key="1">
    <citation type="submission" date="2019-11" db="EMBL/GenBank/DDBJ databases">
        <title>Venturia inaequalis Genome Resource.</title>
        <authorList>
            <person name="Lichtner F.J."/>
        </authorList>
    </citation>
    <scope>NUCLEOTIDE SEQUENCE [LARGE SCALE GENOMIC DNA]</scope>
    <source>
        <strain evidence="6">Bline_iso_100314</strain>
    </source>
</reference>
<dbReference type="Pfam" id="PF01734">
    <property type="entry name" value="Patatin"/>
    <property type="match status" value="1"/>
</dbReference>
<dbReference type="Gene3D" id="3.40.1090.10">
    <property type="entry name" value="Cytosolic phospholipase A2 catalytic domain"/>
    <property type="match status" value="1"/>
</dbReference>
<dbReference type="SUPFAM" id="SSF52151">
    <property type="entry name" value="FabD/lysophospholipase-like"/>
    <property type="match status" value="1"/>
</dbReference>
<evidence type="ECO:0000256" key="1">
    <source>
        <dbReference type="ARBA" id="ARBA00022801"/>
    </source>
</evidence>
<dbReference type="CDD" id="cd07216">
    <property type="entry name" value="Pat17_PNPLA8_PNPLA9_like3"/>
    <property type="match status" value="1"/>
</dbReference>
<evidence type="ECO:0000256" key="3">
    <source>
        <dbReference type="ARBA" id="ARBA00023098"/>
    </source>
</evidence>
<evidence type="ECO:0000313" key="6">
    <source>
        <dbReference type="EMBL" id="KAE9963977.1"/>
    </source>
</evidence>
<organism evidence="6 7">
    <name type="scientific">Venturia inaequalis</name>
    <name type="common">Apple scab fungus</name>
    <dbReference type="NCBI Taxonomy" id="5025"/>
    <lineage>
        <taxon>Eukaryota</taxon>
        <taxon>Fungi</taxon>
        <taxon>Dikarya</taxon>
        <taxon>Ascomycota</taxon>
        <taxon>Pezizomycotina</taxon>
        <taxon>Dothideomycetes</taxon>
        <taxon>Pleosporomycetidae</taxon>
        <taxon>Venturiales</taxon>
        <taxon>Venturiaceae</taxon>
        <taxon>Venturia</taxon>
    </lineage>
</organism>
<evidence type="ECO:0000259" key="5">
    <source>
        <dbReference type="PROSITE" id="PS51635"/>
    </source>
</evidence>
<dbReference type="AlphaFoldDB" id="A0A8H3U5L8"/>
<comment type="caution">
    <text evidence="6">The sequence shown here is derived from an EMBL/GenBank/DDBJ whole genome shotgun (WGS) entry which is preliminary data.</text>
</comment>
<keyword evidence="1 4" id="KW-0378">Hydrolase</keyword>
<dbReference type="InterPro" id="IPR016035">
    <property type="entry name" value="Acyl_Trfase/lysoPLipase"/>
</dbReference>
<feature type="short sequence motif" description="GXSXG" evidence="4">
    <location>
        <begin position="69"/>
        <end position="73"/>
    </location>
</feature>
<dbReference type="PROSITE" id="PS51635">
    <property type="entry name" value="PNPLA"/>
    <property type="match status" value="1"/>
</dbReference>
<dbReference type="GO" id="GO:0016042">
    <property type="term" value="P:lipid catabolic process"/>
    <property type="evidence" value="ECO:0007669"/>
    <property type="project" value="UniProtKB-UniRule"/>
</dbReference>
<accession>A0A8H3U5L8</accession>
<dbReference type="GO" id="GO:0016020">
    <property type="term" value="C:membrane"/>
    <property type="evidence" value="ECO:0007669"/>
    <property type="project" value="TreeGrafter"/>
</dbReference>
<dbReference type="InterPro" id="IPR002641">
    <property type="entry name" value="PNPLA_dom"/>
</dbReference>
<protein>
    <recommendedName>
        <fullName evidence="5">PNPLA domain-containing protein</fullName>
    </recommendedName>
</protein>
<evidence type="ECO:0000256" key="4">
    <source>
        <dbReference type="PROSITE-ProRule" id="PRU01161"/>
    </source>
</evidence>
<keyword evidence="2 4" id="KW-0442">Lipid degradation</keyword>
<evidence type="ECO:0000313" key="7">
    <source>
        <dbReference type="Proteomes" id="UP000433883"/>
    </source>
</evidence>
<sequence length="666" mass="74033">MQANYHDINPHHPLRLLSLDGGGVRGLSSLLIIQDLMQKVALEEKRLRLRPRDNNDLPHPCDYFDLIGGTSTGGIIAILLGRLRLDVRDCIKIYLKMSAIIFRKDHSLRIGKAKIPTGPNRFSAAVLEAAVKTALKEYGFDENEQLWDEGLFEEAEDSFEPQHSIWNENMEDSPIAVEGSQTPKTIQDSQSSLLASTLAVMDSIQRRATWKVRSQSSVHRKKGRRGCRAFVVCALKNALGTPKILKTYDANDRKTQIWQALRATSAAPTFFEEMTMGSPKLTYLDGGMGFNNPALEVDYEAKSLWEDRSIGLIVSIGTGLQTIPAVKASKSCLPFGLGLDLVLASAMASMATSTARVHNDMQRMYSSSTTKYFRFDVDAGMANISLEQWMKEDEMTALTELYMHDPRQLDRSKYVASQLVKLGALPPKFEIPAQRFNIGMRGGRDAENGAFTMRKLDYTTGFQLGPSGITPDHVHTIELDSSPHSPPRRKTDVTIAIQGSSRKTMPVRHHLDADDGPRQEATVLTCNGADNICLRALRQGIPQGKYRVQWIMAFTSTPHTAAPPTELILSVGRPLDSRVFLDRFVDVKISRDVVGVLLGPDAVRVRVGRRRYREVKGRSWVVIEGDRDVEVGGEGELGFVISKRFVRGEVVGGWWFGGVKVVPRSV</sequence>
<feature type="domain" description="PNPLA" evidence="5">
    <location>
        <begin position="17"/>
        <end position="298"/>
    </location>
</feature>
<feature type="active site" description="Proton acceptor" evidence="4">
    <location>
        <position position="285"/>
    </location>
</feature>
<gene>
    <name evidence="6" type="ORF">BLS_008766</name>
</gene>
<dbReference type="PANTHER" id="PTHR24185">
    <property type="entry name" value="CALCIUM-INDEPENDENT PHOSPHOLIPASE A2-GAMMA"/>
    <property type="match status" value="1"/>
</dbReference>
<dbReference type="PANTHER" id="PTHR24185:SF1">
    <property type="entry name" value="CALCIUM-INDEPENDENT PHOSPHOLIPASE A2-GAMMA"/>
    <property type="match status" value="1"/>
</dbReference>
<feature type="active site" description="Nucleophile" evidence="4">
    <location>
        <position position="71"/>
    </location>
</feature>